<sequence length="135" mass="14458">MMKLRRTTVVASTVLALLGATAGSASAATTDTVTCGTVSAQDPTDGWKVKLAGSSCFHSYGDWFSVTDENSDGYHVEVHWQTDYAREGICKNSNGAGTKVTCDYDMAEGHKILFTVFVYQDSVSIMGGTQKRATI</sequence>
<feature type="signal peptide" evidence="1">
    <location>
        <begin position="1"/>
        <end position="27"/>
    </location>
</feature>
<protein>
    <recommendedName>
        <fullName evidence="4">Secreted protein</fullName>
    </recommendedName>
</protein>
<dbReference type="PATRIC" id="fig|261654.4.peg.5224"/>
<evidence type="ECO:0000313" key="2">
    <source>
        <dbReference type="EMBL" id="SBT51391.1"/>
    </source>
</evidence>
<keyword evidence="3" id="KW-1185">Reference proteome</keyword>
<proteinExistence type="predicted"/>
<reference evidence="3" key="1">
    <citation type="submission" date="2016-06" db="EMBL/GenBank/DDBJ databases">
        <authorList>
            <person name="Varghese N."/>
            <person name="Submissions Spin"/>
        </authorList>
    </citation>
    <scope>NUCLEOTIDE SEQUENCE [LARGE SCALE GENOMIC DNA]</scope>
    <source>
        <strain evidence="3">DSM 44815</strain>
    </source>
</reference>
<dbReference type="Proteomes" id="UP000199385">
    <property type="component" value="Chromosome I"/>
</dbReference>
<evidence type="ECO:0008006" key="4">
    <source>
        <dbReference type="Google" id="ProtNLM"/>
    </source>
</evidence>
<keyword evidence="1" id="KW-0732">Signal</keyword>
<gene>
    <name evidence="2" type="ORF">GA0070611_5156</name>
</gene>
<dbReference type="STRING" id="261654.GA0070611_5156"/>
<organism evidence="2 3">
    <name type="scientific">Micromonospora auratinigra</name>
    <dbReference type="NCBI Taxonomy" id="261654"/>
    <lineage>
        <taxon>Bacteria</taxon>
        <taxon>Bacillati</taxon>
        <taxon>Actinomycetota</taxon>
        <taxon>Actinomycetes</taxon>
        <taxon>Micromonosporales</taxon>
        <taxon>Micromonosporaceae</taxon>
        <taxon>Micromonospora</taxon>
    </lineage>
</organism>
<evidence type="ECO:0000313" key="3">
    <source>
        <dbReference type="Proteomes" id="UP000199385"/>
    </source>
</evidence>
<dbReference type="EMBL" id="LT594323">
    <property type="protein sequence ID" value="SBT51391.1"/>
    <property type="molecule type" value="Genomic_DNA"/>
</dbReference>
<name>A0A1A9A5D3_9ACTN</name>
<accession>A0A1A9A5D3</accession>
<feature type="chain" id="PRO_5008383185" description="Secreted protein" evidence="1">
    <location>
        <begin position="28"/>
        <end position="135"/>
    </location>
</feature>
<dbReference type="AlphaFoldDB" id="A0A1A9A5D3"/>
<evidence type="ECO:0000256" key="1">
    <source>
        <dbReference type="SAM" id="SignalP"/>
    </source>
</evidence>